<dbReference type="OrthoDB" id="1704098at2759"/>
<dbReference type="Proteomes" id="UP000321947">
    <property type="component" value="Unassembled WGS sequence"/>
</dbReference>
<dbReference type="GO" id="GO:0005524">
    <property type="term" value="F:ATP binding"/>
    <property type="evidence" value="ECO:0007669"/>
    <property type="project" value="InterPro"/>
</dbReference>
<dbReference type="InterPro" id="IPR000642">
    <property type="entry name" value="Peptidase_M41"/>
</dbReference>
<organism evidence="2 4">
    <name type="scientific">Cucumis melo var. makuwa</name>
    <name type="common">Oriental melon</name>
    <dbReference type="NCBI Taxonomy" id="1194695"/>
    <lineage>
        <taxon>Eukaryota</taxon>
        <taxon>Viridiplantae</taxon>
        <taxon>Streptophyta</taxon>
        <taxon>Embryophyta</taxon>
        <taxon>Tracheophyta</taxon>
        <taxon>Spermatophyta</taxon>
        <taxon>Magnoliopsida</taxon>
        <taxon>eudicotyledons</taxon>
        <taxon>Gunneridae</taxon>
        <taxon>Pentapetalae</taxon>
        <taxon>rosids</taxon>
        <taxon>fabids</taxon>
        <taxon>Cucurbitales</taxon>
        <taxon>Cucurbitaceae</taxon>
        <taxon>Benincaseae</taxon>
        <taxon>Cucumis</taxon>
    </lineage>
</organism>
<evidence type="ECO:0000313" key="2">
    <source>
        <dbReference type="EMBL" id="KAA0051029.1"/>
    </source>
</evidence>
<evidence type="ECO:0000313" key="5">
    <source>
        <dbReference type="Proteomes" id="UP000321947"/>
    </source>
</evidence>
<dbReference type="EMBL" id="SSTE01011420">
    <property type="protein sequence ID" value="KAA0051029.1"/>
    <property type="molecule type" value="Genomic_DNA"/>
</dbReference>
<reference evidence="4 5" key="1">
    <citation type="submission" date="2019-08" db="EMBL/GenBank/DDBJ databases">
        <title>Draft genome sequences of two oriental melons (Cucumis melo L. var makuwa).</title>
        <authorList>
            <person name="Kwon S.-Y."/>
        </authorList>
    </citation>
    <scope>NUCLEOTIDE SEQUENCE [LARGE SCALE GENOMIC DNA]</scope>
    <source>
        <strain evidence="5">cv. Chang Bougi</strain>
        <strain evidence="4">cv. SW 3</strain>
        <tissue evidence="2">Leaf</tissue>
    </source>
</reference>
<dbReference type="Gene3D" id="1.20.58.760">
    <property type="entry name" value="Peptidase M41"/>
    <property type="match status" value="1"/>
</dbReference>
<gene>
    <name evidence="3" type="ORF">E5676_scaffold347G00070</name>
    <name evidence="2" type="ORF">E6C27_scaffold481G00070</name>
</gene>
<evidence type="ECO:0000313" key="4">
    <source>
        <dbReference type="Proteomes" id="UP000321393"/>
    </source>
</evidence>
<dbReference type="GO" id="GO:0045037">
    <property type="term" value="P:protein import into chloroplast stroma"/>
    <property type="evidence" value="ECO:0007669"/>
    <property type="project" value="TreeGrafter"/>
</dbReference>
<dbReference type="EMBL" id="SSTD01014851">
    <property type="protein sequence ID" value="TYK03816.1"/>
    <property type="molecule type" value="Genomic_DNA"/>
</dbReference>
<keyword evidence="2" id="KW-0378">Hydrolase</keyword>
<dbReference type="GO" id="GO:0004222">
    <property type="term" value="F:metalloendopeptidase activity"/>
    <property type="evidence" value="ECO:0007669"/>
    <property type="project" value="InterPro"/>
</dbReference>
<dbReference type="InterPro" id="IPR037219">
    <property type="entry name" value="Peptidase_M41-like"/>
</dbReference>
<protein>
    <submittedName>
        <fullName evidence="2 3">Inactive ATP-dependent zinc metalloprotease FTSHI 2</fullName>
    </submittedName>
</protein>
<comment type="caution">
    <text evidence="2">The sequence shown here is derived from an EMBL/GenBank/DDBJ whole genome shotgun (WGS) entry which is preliminary data.</text>
</comment>
<dbReference type="PANTHER" id="PTHR23076">
    <property type="entry name" value="METALLOPROTEASE M41 FTSH"/>
    <property type="match status" value="1"/>
</dbReference>
<evidence type="ECO:0000313" key="3">
    <source>
        <dbReference type="EMBL" id="TYK03816.1"/>
    </source>
</evidence>
<dbReference type="Pfam" id="PF01434">
    <property type="entry name" value="Peptidase_M41"/>
    <property type="match status" value="1"/>
</dbReference>
<dbReference type="SUPFAM" id="SSF140990">
    <property type="entry name" value="FtsH protease domain-like"/>
    <property type="match status" value="1"/>
</dbReference>
<dbReference type="Proteomes" id="UP000321393">
    <property type="component" value="Unassembled WGS sequence"/>
</dbReference>
<sequence>MGEMVALDGILVQYSSIGITPFQTVYGHFPPPLIYYGESEMPNSTLEISKNREWMAIPEEVFGYQKNPTTGNSEILINWKGLPPHEATSENCDKFQHQFPDFHLVDKVTIAPRAGRELGYVRMKMNAITFNEGMFTRQSLLNRITVQLAPRAADELWHGEDQLSTIWAETADSARSAARTLVLGGFSEKHHGVSNFWVADRINDIDLEALRILSFCYERAKEILQQNRKLMDAVVDGLIRKKSLSKQEFLHLVKLHGSIKPMSPSIIDLRIAKRAKFDEEMMKKNQKKIPVGSNSS</sequence>
<dbReference type="AlphaFoldDB" id="A0A5A7UBW6"/>
<name>A0A5A7UBW6_CUCMM</name>
<dbReference type="STRING" id="1194695.A0A5A7UBW6"/>
<dbReference type="PANTHER" id="PTHR23076:SF56">
    <property type="entry name" value="INACTIVE ATP-DEPENDENT ZINC METALLOPROTEASE FTSHI 2, CHLOROPLASTIC-RELATED"/>
    <property type="match status" value="1"/>
</dbReference>
<dbReference type="GO" id="GO:0004176">
    <property type="term" value="F:ATP-dependent peptidase activity"/>
    <property type="evidence" value="ECO:0007669"/>
    <property type="project" value="InterPro"/>
</dbReference>
<keyword evidence="3" id="KW-0645">Protease</keyword>
<accession>A0A5A7UBW6</accession>
<feature type="domain" description="Peptidase M41" evidence="1">
    <location>
        <begin position="101"/>
        <end position="251"/>
    </location>
</feature>
<proteinExistence type="predicted"/>
<dbReference type="GO" id="GO:0009507">
    <property type="term" value="C:chloroplast"/>
    <property type="evidence" value="ECO:0007669"/>
    <property type="project" value="TreeGrafter"/>
</dbReference>
<evidence type="ECO:0000259" key="1">
    <source>
        <dbReference type="Pfam" id="PF01434"/>
    </source>
</evidence>
<keyword evidence="2" id="KW-0482">Metalloprotease</keyword>
<dbReference type="GO" id="GO:0006508">
    <property type="term" value="P:proteolysis"/>
    <property type="evidence" value="ECO:0007669"/>
    <property type="project" value="UniProtKB-KW"/>
</dbReference>